<dbReference type="InterPro" id="IPR013525">
    <property type="entry name" value="ABC2_TM"/>
</dbReference>
<dbReference type="InterPro" id="IPR027417">
    <property type="entry name" value="P-loop_NTPase"/>
</dbReference>
<evidence type="ECO:0000259" key="10">
    <source>
        <dbReference type="PROSITE" id="PS50893"/>
    </source>
</evidence>
<reference evidence="11" key="1">
    <citation type="submission" date="2021-02" db="EMBL/GenBank/DDBJ databases">
        <authorList>
            <person name="Nowell W R."/>
        </authorList>
    </citation>
    <scope>NUCLEOTIDE SEQUENCE</scope>
</reference>
<dbReference type="GO" id="GO:0140359">
    <property type="term" value="F:ABC-type transporter activity"/>
    <property type="evidence" value="ECO:0007669"/>
    <property type="project" value="InterPro"/>
</dbReference>
<keyword evidence="4 9" id="KW-0812">Transmembrane</keyword>
<evidence type="ECO:0000256" key="1">
    <source>
        <dbReference type="ARBA" id="ARBA00004141"/>
    </source>
</evidence>
<dbReference type="PROSITE" id="PS50893">
    <property type="entry name" value="ABC_TRANSPORTER_2"/>
    <property type="match status" value="1"/>
</dbReference>
<dbReference type="CDD" id="cd03213">
    <property type="entry name" value="ABCG_EPDR"/>
    <property type="match status" value="1"/>
</dbReference>
<dbReference type="InterPro" id="IPR003593">
    <property type="entry name" value="AAA+_ATPase"/>
</dbReference>
<gene>
    <name evidence="11" type="ORF">IZO911_LOCUS43141</name>
</gene>
<keyword evidence="3" id="KW-0813">Transport</keyword>
<sequence>MKGINSEPIILDIDQIDGKENQSYLRSQSDQYLPMFKDTDRFNVKNLSRTASAGANAFPVIYELPTDDIKISTADIPYPSPTIPYPSSAPPTIRHQKLNRRSTILESFERQLSLPDSISDRASTILVWQNLTVSTREDRRKEFFQRLKSSKNFVPQRKALLHNISGAITGGLWAVMGASGSGKSTLLNTLACRLDVNTIVEGEMRLNGAPYDNAELKRIAGYVMQDNLLNGYLTVEETLMYTAKLRLPRAFTDKQRKERVEDVMTDLNLVPVRKAIIGTTMKQGISGSERKRLCVSMELLNRPQLLFLDEPTTGLDSVTALDLLHTLHKLAHGKSQEKAVTIVCSIHQPQSKIFDLFDSLVLLKAGNIIYQGPRNQAMEVYHAAGFPCPLYTNPADHLLDVITSLKIGTIHVTLEQEAATEEAIIRCQPPVDIDLNMGEVYHAAGFSCPLYTNPADHLLDVITPLKIGTIHVTLEQEAATEEAIIRCQPPVDIDLNMGVDKRHAQMANLPLNPTWLTQTRILLCRNLREQSRKSRILMISLIQTIIMAVLISIAFLNIGNTQTSIVRREPVIFFCIINQGFFGALTVINSFPVERTLTLRERASGTYFVSAYFTAKILADTLVQLPIPIVFSCIVYFPVGLQFTAAKFFIFTLFMLLCSIAATSLALMISAICKTTNMSVTVLPMAFEVSRLFGGFLLAPSRVPVYFSWLDALSYIKYSFVGASLNELHGLQLNCNGLKTTMFNATYNITETCITSGEELIKERGYDHISLEGCIGVLIAFIIFCRAWAFIGVRFLKN</sequence>
<evidence type="ECO:0000256" key="9">
    <source>
        <dbReference type="SAM" id="Phobius"/>
    </source>
</evidence>
<accession>A0A815QP22</accession>
<keyword evidence="7 9" id="KW-1133">Transmembrane helix</keyword>
<feature type="transmembrane region" description="Helical" evidence="9">
    <location>
        <begin position="769"/>
        <end position="791"/>
    </location>
</feature>
<evidence type="ECO:0000256" key="8">
    <source>
        <dbReference type="ARBA" id="ARBA00023136"/>
    </source>
</evidence>
<dbReference type="InterPro" id="IPR003439">
    <property type="entry name" value="ABC_transporter-like_ATP-bd"/>
</dbReference>
<dbReference type="PANTHER" id="PTHR48041">
    <property type="entry name" value="ABC TRANSPORTER G FAMILY MEMBER 28"/>
    <property type="match status" value="1"/>
</dbReference>
<feature type="transmembrane region" description="Helical" evidence="9">
    <location>
        <begin position="536"/>
        <end position="559"/>
    </location>
</feature>
<evidence type="ECO:0000256" key="2">
    <source>
        <dbReference type="ARBA" id="ARBA00005814"/>
    </source>
</evidence>
<dbReference type="GO" id="GO:0016887">
    <property type="term" value="F:ATP hydrolysis activity"/>
    <property type="evidence" value="ECO:0007669"/>
    <property type="project" value="InterPro"/>
</dbReference>
<comment type="caution">
    <text evidence="11">The sequence shown here is derived from an EMBL/GenBank/DDBJ whole genome shotgun (WGS) entry which is preliminary data.</text>
</comment>
<feature type="transmembrane region" description="Helical" evidence="9">
    <location>
        <begin position="571"/>
        <end position="591"/>
    </location>
</feature>
<keyword evidence="6" id="KW-0067">ATP-binding</keyword>
<dbReference type="Pfam" id="PF00005">
    <property type="entry name" value="ABC_tran"/>
    <property type="match status" value="1"/>
</dbReference>
<feature type="transmembrane region" description="Helical" evidence="9">
    <location>
        <begin position="649"/>
        <end position="672"/>
    </location>
</feature>
<evidence type="ECO:0000313" key="11">
    <source>
        <dbReference type="EMBL" id="CAF1465059.1"/>
    </source>
</evidence>
<evidence type="ECO:0000256" key="4">
    <source>
        <dbReference type="ARBA" id="ARBA00022692"/>
    </source>
</evidence>
<dbReference type="Proteomes" id="UP000663860">
    <property type="component" value="Unassembled WGS sequence"/>
</dbReference>
<name>A0A815QP22_9BILA</name>
<keyword evidence="5" id="KW-0547">Nucleotide-binding</keyword>
<dbReference type="Gene3D" id="3.40.50.300">
    <property type="entry name" value="P-loop containing nucleotide triphosphate hydrolases"/>
    <property type="match status" value="1"/>
</dbReference>
<dbReference type="EMBL" id="CAJNOE010002046">
    <property type="protein sequence ID" value="CAF1465059.1"/>
    <property type="molecule type" value="Genomic_DNA"/>
</dbReference>
<dbReference type="Pfam" id="PF01061">
    <property type="entry name" value="ABC2_membrane"/>
    <property type="match status" value="1"/>
</dbReference>
<comment type="subcellular location">
    <subcellularLocation>
        <location evidence="1">Membrane</location>
        <topology evidence="1">Multi-pass membrane protein</topology>
    </subcellularLocation>
</comment>
<dbReference type="AlphaFoldDB" id="A0A815QP22"/>
<evidence type="ECO:0000313" key="12">
    <source>
        <dbReference type="Proteomes" id="UP000663860"/>
    </source>
</evidence>
<dbReference type="PANTHER" id="PTHR48041:SF139">
    <property type="entry name" value="PROTEIN SCARLET"/>
    <property type="match status" value="1"/>
</dbReference>
<comment type="similarity">
    <text evidence="2">Belongs to the ABC transporter superfamily. ABCG family. Eye pigment precursor importer (TC 3.A.1.204) subfamily.</text>
</comment>
<evidence type="ECO:0000256" key="3">
    <source>
        <dbReference type="ARBA" id="ARBA00022448"/>
    </source>
</evidence>
<organism evidence="11 12">
    <name type="scientific">Adineta steineri</name>
    <dbReference type="NCBI Taxonomy" id="433720"/>
    <lineage>
        <taxon>Eukaryota</taxon>
        <taxon>Metazoa</taxon>
        <taxon>Spiralia</taxon>
        <taxon>Gnathifera</taxon>
        <taxon>Rotifera</taxon>
        <taxon>Eurotatoria</taxon>
        <taxon>Bdelloidea</taxon>
        <taxon>Adinetida</taxon>
        <taxon>Adinetidae</taxon>
        <taxon>Adineta</taxon>
    </lineage>
</organism>
<evidence type="ECO:0000256" key="7">
    <source>
        <dbReference type="ARBA" id="ARBA00022989"/>
    </source>
</evidence>
<keyword evidence="8 9" id="KW-0472">Membrane</keyword>
<feature type="transmembrane region" description="Helical" evidence="9">
    <location>
        <begin position="611"/>
        <end position="637"/>
    </location>
</feature>
<dbReference type="SUPFAM" id="SSF52540">
    <property type="entry name" value="P-loop containing nucleoside triphosphate hydrolases"/>
    <property type="match status" value="1"/>
</dbReference>
<evidence type="ECO:0000256" key="6">
    <source>
        <dbReference type="ARBA" id="ARBA00022840"/>
    </source>
</evidence>
<feature type="domain" description="ABC transporter" evidence="10">
    <location>
        <begin position="145"/>
        <end position="390"/>
    </location>
</feature>
<dbReference type="InterPro" id="IPR050352">
    <property type="entry name" value="ABCG_transporters"/>
</dbReference>
<proteinExistence type="inferred from homology"/>
<dbReference type="SMART" id="SM00382">
    <property type="entry name" value="AAA"/>
    <property type="match status" value="1"/>
</dbReference>
<dbReference type="GO" id="GO:0005524">
    <property type="term" value="F:ATP binding"/>
    <property type="evidence" value="ECO:0007669"/>
    <property type="project" value="UniProtKB-KW"/>
</dbReference>
<protein>
    <recommendedName>
        <fullName evidence="10">ABC transporter domain-containing protein</fullName>
    </recommendedName>
</protein>
<evidence type="ECO:0000256" key="5">
    <source>
        <dbReference type="ARBA" id="ARBA00022741"/>
    </source>
</evidence>
<dbReference type="GO" id="GO:0016020">
    <property type="term" value="C:membrane"/>
    <property type="evidence" value="ECO:0007669"/>
    <property type="project" value="UniProtKB-SubCell"/>
</dbReference>